<proteinExistence type="predicted"/>
<evidence type="ECO:0000313" key="3">
    <source>
        <dbReference type="Proteomes" id="UP001341840"/>
    </source>
</evidence>
<protein>
    <submittedName>
        <fullName evidence="2">Uncharacterized protein</fullName>
    </submittedName>
</protein>
<feature type="chain" id="PRO_5045530244" evidence="1">
    <location>
        <begin position="19"/>
        <end position="151"/>
    </location>
</feature>
<feature type="non-terminal residue" evidence="2">
    <location>
        <position position="1"/>
    </location>
</feature>
<feature type="signal peptide" evidence="1">
    <location>
        <begin position="1"/>
        <end position="18"/>
    </location>
</feature>
<sequence>LLVFIVIVALINLDWSLATSYISQLFTSPRIAAIFLPNLTVLQCSGRFQIWIFMSAWLKSFPPNSSALSHFFRMSNEFLKNQGPPLKTLSRFASCWKKNWLQSLLKAAPWREAHDAVRTDDAGLLGAKPVSMPMDSTTKLYQDDETPSGVF</sequence>
<reference evidence="2 3" key="1">
    <citation type="journal article" date="2023" name="Plants (Basel)">
        <title>Bridging the Gap: Combining Genomics and Transcriptomics Approaches to Understand Stylosanthes scabra, an Orphan Legume from the Brazilian Caatinga.</title>
        <authorList>
            <person name="Ferreira-Neto J.R.C."/>
            <person name="da Silva M.D."/>
            <person name="Binneck E."/>
            <person name="de Melo N.F."/>
            <person name="da Silva R.H."/>
            <person name="de Melo A.L.T.M."/>
            <person name="Pandolfi V."/>
            <person name="Bustamante F.O."/>
            <person name="Brasileiro-Vidal A.C."/>
            <person name="Benko-Iseppon A.M."/>
        </authorList>
    </citation>
    <scope>NUCLEOTIDE SEQUENCE [LARGE SCALE GENOMIC DNA]</scope>
    <source>
        <tissue evidence="2">Leaves</tissue>
    </source>
</reference>
<evidence type="ECO:0000256" key="1">
    <source>
        <dbReference type="SAM" id="SignalP"/>
    </source>
</evidence>
<comment type="caution">
    <text evidence="2">The sequence shown here is derived from an EMBL/GenBank/DDBJ whole genome shotgun (WGS) entry which is preliminary data.</text>
</comment>
<keyword evidence="3" id="KW-1185">Reference proteome</keyword>
<name>A0ABU6ZUI4_9FABA</name>
<accession>A0ABU6ZUI4</accession>
<keyword evidence="1" id="KW-0732">Signal</keyword>
<gene>
    <name evidence="2" type="ORF">PIB30_095410</name>
</gene>
<dbReference type="EMBL" id="JASCZI010274039">
    <property type="protein sequence ID" value="MED6225621.1"/>
    <property type="molecule type" value="Genomic_DNA"/>
</dbReference>
<evidence type="ECO:0000313" key="2">
    <source>
        <dbReference type="EMBL" id="MED6225621.1"/>
    </source>
</evidence>
<dbReference type="Proteomes" id="UP001341840">
    <property type="component" value="Unassembled WGS sequence"/>
</dbReference>
<organism evidence="2 3">
    <name type="scientific">Stylosanthes scabra</name>
    <dbReference type="NCBI Taxonomy" id="79078"/>
    <lineage>
        <taxon>Eukaryota</taxon>
        <taxon>Viridiplantae</taxon>
        <taxon>Streptophyta</taxon>
        <taxon>Embryophyta</taxon>
        <taxon>Tracheophyta</taxon>
        <taxon>Spermatophyta</taxon>
        <taxon>Magnoliopsida</taxon>
        <taxon>eudicotyledons</taxon>
        <taxon>Gunneridae</taxon>
        <taxon>Pentapetalae</taxon>
        <taxon>rosids</taxon>
        <taxon>fabids</taxon>
        <taxon>Fabales</taxon>
        <taxon>Fabaceae</taxon>
        <taxon>Papilionoideae</taxon>
        <taxon>50 kb inversion clade</taxon>
        <taxon>dalbergioids sensu lato</taxon>
        <taxon>Dalbergieae</taxon>
        <taxon>Pterocarpus clade</taxon>
        <taxon>Stylosanthes</taxon>
    </lineage>
</organism>